<keyword evidence="1" id="KW-0808">Transferase</keyword>
<name>A0AA46DYM2_9FUSO</name>
<evidence type="ECO:0000256" key="1">
    <source>
        <dbReference type="ARBA" id="ARBA00022679"/>
    </source>
</evidence>
<dbReference type="AlphaFoldDB" id="A0AA46DYM2"/>
<dbReference type="CDD" id="cd24138">
    <property type="entry name" value="TtcA-like"/>
    <property type="match status" value="1"/>
</dbReference>
<dbReference type="EMBL" id="SOBG01000004">
    <property type="protein sequence ID" value="TDT70531.1"/>
    <property type="molecule type" value="Genomic_DNA"/>
</dbReference>
<dbReference type="PANTHER" id="PTHR43686:SF1">
    <property type="entry name" value="AMINOTRAN_5 DOMAIN-CONTAINING PROTEIN"/>
    <property type="match status" value="1"/>
</dbReference>
<organism evidence="3 4">
    <name type="scientific">Hypnocyclicus thermotrophus</name>
    <dbReference type="NCBI Taxonomy" id="1627895"/>
    <lineage>
        <taxon>Bacteria</taxon>
        <taxon>Fusobacteriati</taxon>
        <taxon>Fusobacteriota</taxon>
        <taxon>Fusobacteriia</taxon>
        <taxon>Fusobacteriales</taxon>
        <taxon>Fusobacteriaceae</taxon>
        <taxon>Hypnocyclicus</taxon>
    </lineage>
</organism>
<dbReference type="PANTHER" id="PTHR43686">
    <property type="entry name" value="SULFURTRANSFERASE-RELATED"/>
    <property type="match status" value="1"/>
</dbReference>
<accession>A0AA46DYM2</accession>
<dbReference type="InterPro" id="IPR011063">
    <property type="entry name" value="TilS/TtcA_N"/>
</dbReference>
<protein>
    <submittedName>
        <fullName evidence="3">tRNA(Ile)-lysidine synthase TilS/MesJ</fullName>
    </submittedName>
</protein>
<dbReference type="Pfam" id="PF01171">
    <property type="entry name" value="ATP_bind_3"/>
    <property type="match status" value="1"/>
</dbReference>
<dbReference type="InterPro" id="IPR014729">
    <property type="entry name" value="Rossmann-like_a/b/a_fold"/>
</dbReference>
<evidence type="ECO:0000313" key="4">
    <source>
        <dbReference type="Proteomes" id="UP000294678"/>
    </source>
</evidence>
<evidence type="ECO:0000259" key="2">
    <source>
        <dbReference type="Pfam" id="PF01171"/>
    </source>
</evidence>
<evidence type="ECO:0000313" key="3">
    <source>
        <dbReference type="EMBL" id="TDT70531.1"/>
    </source>
</evidence>
<dbReference type="PIRSF" id="PIRSF004976">
    <property type="entry name" value="ATPase_YdaO"/>
    <property type="match status" value="1"/>
</dbReference>
<dbReference type="GO" id="GO:0016740">
    <property type="term" value="F:transferase activity"/>
    <property type="evidence" value="ECO:0007669"/>
    <property type="project" value="UniProtKB-KW"/>
</dbReference>
<dbReference type="SUPFAM" id="SSF52402">
    <property type="entry name" value="Adenine nucleotide alpha hydrolases-like"/>
    <property type="match status" value="1"/>
</dbReference>
<reference evidence="3 4" key="1">
    <citation type="submission" date="2019-03" db="EMBL/GenBank/DDBJ databases">
        <title>Genomic Encyclopedia of Type Strains, Phase IV (KMG-IV): sequencing the most valuable type-strain genomes for metagenomic binning, comparative biology and taxonomic classification.</title>
        <authorList>
            <person name="Goeker M."/>
        </authorList>
    </citation>
    <scope>NUCLEOTIDE SEQUENCE [LARGE SCALE GENOMIC DNA]</scope>
    <source>
        <strain evidence="3 4">DSM 100055</strain>
    </source>
</reference>
<feature type="domain" description="tRNA(Ile)-lysidine/2-thiocytidine synthase N-terminal" evidence="2">
    <location>
        <begin position="60"/>
        <end position="223"/>
    </location>
</feature>
<sequence>MKNNFSSLKKTCSIVDFTDNKEIKSLEEIEQSIKTTYRKKIWSKFIKAVKEFNLVEDGDKIAIGISGGKDSLLLAKLFQELKKDKSKNFEVKFITMNPGFEAMDLEQLRKNLNYLNIPCEIFEANVWEAAFNKDPDNPCFLCAKMRRGVLYKKVEELGCNKMALGHHFDDVIETTLINMFYAGTVKTMLPKVKSTSDKLTLIRPLFYVKEQDIINYTKFNSINPMSCGCPIEAEKTPSKRKKIKLLLKDLAEKDPDIKQRIFNSTRNINLDYILGYEKKGKKYLNI</sequence>
<dbReference type="GO" id="GO:0008033">
    <property type="term" value="P:tRNA processing"/>
    <property type="evidence" value="ECO:0007669"/>
    <property type="project" value="InterPro"/>
</dbReference>
<proteinExistence type="predicted"/>
<keyword evidence="4" id="KW-1185">Reference proteome</keyword>
<dbReference type="Gene3D" id="3.40.50.620">
    <property type="entry name" value="HUPs"/>
    <property type="match status" value="1"/>
</dbReference>
<gene>
    <name evidence="3" type="ORF">EV215_1077</name>
</gene>
<comment type="caution">
    <text evidence="3">The sequence shown here is derived from an EMBL/GenBank/DDBJ whole genome shotgun (WGS) entry which is preliminary data.</text>
</comment>
<dbReference type="InterPro" id="IPR035107">
    <property type="entry name" value="tRNA_thiolation_TtcA_Ctu1"/>
</dbReference>
<dbReference type="Proteomes" id="UP000294678">
    <property type="component" value="Unassembled WGS sequence"/>
</dbReference>